<dbReference type="AlphaFoldDB" id="A0A8J2P4V6"/>
<sequence>MGNGSGNHPPGEKPETVTVALVAIVVLGTALVLILLLCYACVLRRLCCPDFGRSKSHHHATRSTTTQHTSCDITRLDTLTTERSPS</sequence>
<keyword evidence="1" id="KW-0812">Transmembrane</keyword>
<evidence type="ECO:0000256" key="1">
    <source>
        <dbReference type="SAM" id="Phobius"/>
    </source>
</evidence>
<organism evidence="2 3">
    <name type="scientific">Allacma fusca</name>
    <dbReference type="NCBI Taxonomy" id="39272"/>
    <lineage>
        <taxon>Eukaryota</taxon>
        <taxon>Metazoa</taxon>
        <taxon>Ecdysozoa</taxon>
        <taxon>Arthropoda</taxon>
        <taxon>Hexapoda</taxon>
        <taxon>Collembola</taxon>
        <taxon>Symphypleona</taxon>
        <taxon>Sminthuridae</taxon>
        <taxon>Allacma</taxon>
    </lineage>
</organism>
<dbReference type="EMBL" id="CAJVCH010109990">
    <property type="protein sequence ID" value="CAG7724460.1"/>
    <property type="molecule type" value="Genomic_DNA"/>
</dbReference>
<gene>
    <name evidence="2" type="ORF">AFUS01_LOCUS13484</name>
</gene>
<keyword evidence="3" id="KW-1185">Reference proteome</keyword>
<accession>A0A8J2P4V6</accession>
<dbReference type="Proteomes" id="UP000708208">
    <property type="component" value="Unassembled WGS sequence"/>
</dbReference>
<proteinExistence type="predicted"/>
<evidence type="ECO:0000313" key="2">
    <source>
        <dbReference type="EMBL" id="CAG7724460.1"/>
    </source>
</evidence>
<keyword evidence="1" id="KW-1133">Transmembrane helix</keyword>
<feature type="transmembrane region" description="Helical" evidence="1">
    <location>
        <begin position="20"/>
        <end position="43"/>
    </location>
</feature>
<evidence type="ECO:0000313" key="3">
    <source>
        <dbReference type="Proteomes" id="UP000708208"/>
    </source>
</evidence>
<reference evidence="2" key="1">
    <citation type="submission" date="2021-06" db="EMBL/GenBank/DDBJ databases">
        <authorList>
            <person name="Hodson N. C."/>
            <person name="Mongue J. A."/>
            <person name="Jaron S. K."/>
        </authorList>
    </citation>
    <scope>NUCLEOTIDE SEQUENCE</scope>
</reference>
<keyword evidence="1" id="KW-0472">Membrane</keyword>
<protein>
    <submittedName>
        <fullName evidence="2">Uncharacterized protein</fullName>
    </submittedName>
</protein>
<name>A0A8J2P4V6_9HEXA</name>
<comment type="caution">
    <text evidence="2">The sequence shown here is derived from an EMBL/GenBank/DDBJ whole genome shotgun (WGS) entry which is preliminary data.</text>
</comment>